<protein>
    <recommendedName>
        <fullName evidence="1">D-inositol 3-phosphate glycosyltransferase</fullName>
    </recommendedName>
</protein>
<evidence type="ECO:0000259" key="4">
    <source>
        <dbReference type="Pfam" id="PF00534"/>
    </source>
</evidence>
<accession>A0AAU8G493</accession>
<dbReference type="PANTHER" id="PTHR45947">
    <property type="entry name" value="SULFOQUINOVOSYL TRANSFERASE SQD2"/>
    <property type="match status" value="1"/>
</dbReference>
<dbReference type="GO" id="GO:1901137">
    <property type="term" value="P:carbohydrate derivative biosynthetic process"/>
    <property type="evidence" value="ECO:0007669"/>
    <property type="project" value="UniProtKB-ARBA"/>
</dbReference>
<dbReference type="SUPFAM" id="SSF53756">
    <property type="entry name" value="UDP-Glycosyltransferase/glycogen phosphorylase"/>
    <property type="match status" value="1"/>
</dbReference>
<reference evidence="6" key="1">
    <citation type="submission" date="2024-06" db="EMBL/GenBank/DDBJ databases">
        <title>Complete genome sequence of the cellulolytic actinobacterium, Cellulosimicrobium ES-005.</title>
        <authorList>
            <person name="Matthews C.T."/>
            <person name="Underwood K.D."/>
            <person name="Ghanchi K.M."/>
            <person name="Fields S.D."/>
            <person name="Gardner S.G."/>
        </authorList>
    </citation>
    <scope>NUCLEOTIDE SEQUENCE</scope>
    <source>
        <strain evidence="6">ES-005</strain>
    </source>
</reference>
<dbReference type="GO" id="GO:0016757">
    <property type="term" value="F:glycosyltransferase activity"/>
    <property type="evidence" value="ECO:0007669"/>
    <property type="project" value="UniProtKB-KW"/>
</dbReference>
<proteinExistence type="predicted"/>
<dbReference type="InterPro" id="IPR028098">
    <property type="entry name" value="Glyco_trans_4-like_N"/>
</dbReference>
<gene>
    <name evidence="6" type="ORF">ABRQ22_04145</name>
</gene>
<dbReference type="AlphaFoldDB" id="A0AAU8G493"/>
<evidence type="ECO:0000256" key="2">
    <source>
        <dbReference type="ARBA" id="ARBA00022676"/>
    </source>
</evidence>
<sequence>MSGPDRGALRVAVTTGPVSIPPTYFVAEHLRHMPDVDGRVFAIAASVTDPRLRDLVTGVVPSGAGGWRTVLSYQSAVPRLRAQVRRFRPDLVHQHFATWSLAGAGAAADLGVPFLVTLHGYDVFLRSAPVRDVWSFLTAVNLRRCASRATSLLTVSQWLAGEAVRRGYPARSVEVQYQGVDTDFFTPGTPQETELPEILFVGGLEERKGIRDAIRASVMLSADVPHVLRVVGHGSLAGVVASAAQEHPHIRPEGLVDRERVRQAMRSAAVFVMPTQSDGDWREAAGLVTAEAQACGVPAVVYDSGGAPEMLVDGETGIVVPERDTRALADALRELLALDQRERAAMGARARRFVVEERDSRQSAAELRARYELLTH</sequence>
<dbReference type="InterPro" id="IPR001296">
    <property type="entry name" value="Glyco_trans_1"/>
</dbReference>
<dbReference type="RefSeq" id="WP_353708682.1">
    <property type="nucleotide sequence ID" value="NZ_CP159290.1"/>
</dbReference>
<dbReference type="Pfam" id="PF00534">
    <property type="entry name" value="Glycos_transf_1"/>
    <property type="match status" value="1"/>
</dbReference>
<feature type="domain" description="Glycosyl transferase family 1" evidence="4">
    <location>
        <begin position="192"/>
        <end position="352"/>
    </location>
</feature>
<organism evidence="6">
    <name type="scientific">Cellulosimicrobium sp. ES-005</name>
    <dbReference type="NCBI Taxonomy" id="3163031"/>
    <lineage>
        <taxon>Bacteria</taxon>
        <taxon>Bacillati</taxon>
        <taxon>Actinomycetota</taxon>
        <taxon>Actinomycetes</taxon>
        <taxon>Micrococcales</taxon>
        <taxon>Promicromonosporaceae</taxon>
        <taxon>Cellulosimicrobium</taxon>
    </lineage>
</organism>
<name>A0AAU8G493_9MICO</name>
<evidence type="ECO:0000259" key="5">
    <source>
        <dbReference type="Pfam" id="PF13439"/>
    </source>
</evidence>
<keyword evidence="3 6" id="KW-0808">Transferase</keyword>
<dbReference type="PANTHER" id="PTHR45947:SF3">
    <property type="entry name" value="SULFOQUINOVOSYL TRANSFERASE SQD2"/>
    <property type="match status" value="1"/>
</dbReference>
<dbReference type="EMBL" id="CP159290">
    <property type="protein sequence ID" value="XCH30886.1"/>
    <property type="molecule type" value="Genomic_DNA"/>
</dbReference>
<feature type="domain" description="Glycosyltransferase subfamily 4-like N-terminal" evidence="5">
    <location>
        <begin position="26"/>
        <end position="183"/>
    </location>
</feature>
<evidence type="ECO:0000313" key="6">
    <source>
        <dbReference type="EMBL" id="XCH30886.1"/>
    </source>
</evidence>
<keyword evidence="2 6" id="KW-0328">Glycosyltransferase</keyword>
<evidence type="ECO:0000256" key="1">
    <source>
        <dbReference type="ARBA" id="ARBA00021292"/>
    </source>
</evidence>
<evidence type="ECO:0000256" key="3">
    <source>
        <dbReference type="ARBA" id="ARBA00022679"/>
    </source>
</evidence>
<dbReference type="InterPro" id="IPR050194">
    <property type="entry name" value="Glycosyltransferase_grp1"/>
</dbReference>
<dbReference type="Pfam" id="PF13439">
    <property type="entry name" value="Glyco_transf_4"/>
    <property type="match status" value="1"/>
</dbReference>
<dbReference type="Gene3D" id="3.40.50.2000">
    <property type="entry name" value="Glycogen Phosphorylase B"/>
    <property type="match status" value="2"/>
</dbReference>